<keyword evidence="3" id="KW-1185">Reference proteome</keyword>
<feature type="compositionally biased region" description="Basic and acidic residues" evidence="1">
    <location>
        <begin position="1"/>
        <end position="11"/>
    </location>
</feature>
<comment type="caution">
    <text evidence="2">The sequence shown here is derived from an EMBL/GenBank/DDBJ whole genome shotgun (WGS) entry which is preliminary data.</text>
</comment>
<dbReference type="Proteomes" id="UP001054837">
    <property type="component" value="Unassembled WGS sequence"/>
</dbReference>
<evidence type="ECO:0000313" key="3">
    <source>
        <dbReference type="Proteomes" id="UP001054837"/>
    </source>
</evidence>
<evidence type="ECO:0000313" key="2">
    <source>
        <dbReference type="EMBL" id="GIY29860.1"/>
    </source>
</evidence>
<feature type="region of interest" description="Disordered" evidence="1">
    <location>
        <begin position="1"/>
        <end position="34"/>
    </location>
</feature>
<feature type="compositionally biased region" description="Basic residues" evidence="1">
    <location>
        <begin position="63"/>
        <end position="72"/>
    </location>
</feature>
<dbReference type="EMBL" id="BPLQ01007403">
    <property type="protein sequence ID" value="GIY29860.1"/>
    <property type="molecule type" value="Genomic_DNA"/>
</dbReference>
<accession>A0AAV4S892</accession>
<sequence length="133" mass="14773">MLAHRFEQERGKWHRRRGGRGIPAVTPSFPTRSTSHPVLALKKTISGLPTPGVVSDGGQQARQNRRRRKSHSVRPLPLGGGCAEWLSFGPSIETKRSGNVVLIRCSFEDMRWTRVPLPFSNSVPSILGIIWAP</sequence>
<feature type="region of interest" description="Disordered" evidence="1">
    <location>
        <begin position="49"/>
        <end position="75"/>
    </location>
</feature>
<evidence type="ECO:0000256" key="1">
    <source>
        <dbReference type="SAM" id="MobiDB-lite"/>
    </source>
</evidence>
<proteinExistence type="predicted"/>
<organism evidence="2 3">
    <name type="scientific">Caerostris darwini</name>
    <dbReference type="NCBI Taxonomy" id="1538125"/>
    <lineage>
        <taxon>Eukaryota</taxon>
        <taxon>Metazoa</taxon>
        <taxon>Ecdysozoa</taxon>
        <taxon>Arthropoda</taxon>
        <taxon>Chelicerata</taxon>
        <taxon>Arachnida</taxon>
        <taxon>Araneae</taxon>
        <taxon>Araneomorphae</taxon>
        <taxon>Entelegynae</taxon>
        <taxon>Araneoidea</taxon>
        <taxon>Araneidae</taxon>
        <taxon>Caerostris</taxon>
    </lineage>
</organism>
<reference evidence="2 3" key="1">
    <citation type="submission" date="2021-06" db="EMBL/GenBank/DDBJ databases">
        <title>Caerostris darwini draft genome.</title>
        <authorList>
            <person name="Kono N."/>
            <person name="Arakawa K."/>
        </authorList>
    </citation>
    <scope>NUCLEOTIDE SEQUENCE [LARGE SCALE GENOMIC DNA]</scope>
</reference>
<dbReference type="AlphaFoldDB" id="A0AAV4S892"/>
<gene>
    <name evidence="2" type="ORF">CDAR_312141</name>
</gene>
<protein>
    <submittedName>
        <fullName evidence="2">Uncharacterized protein</fullName>
    </submittedName>
</protein>
<name>A0AAV4S892_9ARAC</name>